<dbReference type="KEGG" id="clia:C3E79_03210"/>
<dbReference type="SUPFAM" id="SSF50249">
    <property type="entry name" value="Nucleic acid-binding proteins"/>
    <property type="match status" value="1"/>
</dbReference>
<organism evidence="1 2">
    <name type="scientific">Corynebacterium liangguodongii</name>
    <dbReference type="NCBI Taxonomy" id="2079535"/>
    <lineage>
        <taxon>Bacteria</taxon>
        <taxon>Bacillati</taxon>
        <taxon>Actinomycetota</taxon>
        <taxon>Actinomycetes</taxon>
        <taxon>Mycobacteriales</taxon>
        <taxon>Corynebacteriaceae</taxon>
        <taxon>Corynebacterium</taxon>
    </lineage>
</organism>
<dbReference type="PRINTS" id="PR00050">
    <property type="entry name" value="COLDSHOCK"/>
</dbReference>
<protein>
    <submittedName>
        <fullName evidence="1">Cold-shock protein</fullName>
    </submittedName>
</protein>
<name>A0A2S0WCX2_9CORY</name>
<gene>
    <name evidence="1" type="ORF">C3E79_03210</name>
</gene>
<dbReference type="InterPro" id="IPR011129">
    <property type="entry name" value="CSD"/>
</dbReference>
<proteinExistence type="predicted"/>
<accession>A0A2S0WCX2</accession>
<dbReference type="Pfam" id="PF00313">
    <property type="entry name" value="CSD"/>
    <property type="match status" value="1"/>
</dbReference>
<dbReference type="OrthoDB" id="7477356at2"/>
<keyword evidence="2" id="KW-1185">Reference proteome</keyword>
<reference evidence="2" key="1">
    <citation type="submission" date="2018-01" db="EMBL/GenBank/DDBJ databases">
        <authorList>
            <person name="Li J."/>
        </authorList>
    </citation>
    <scope>NUCLEOTIDE SEQUENCE [LARGE SCALE GENOMIC DNA]</scope>
    <source>
        <strain evidence="2">2184</strain>
    </source>
</reference>
<dbReference type="CDD" id="cd04458">
    <property type="entry name" value="CSP_CDS"/>
    <property type="match status" value="1"/>
</dbReference>
<dbReference type="Proteomes" id="UP000244754">
    <property type="component" value="Chromosome"/>
</dbReference>
<evidence type="ECO:0000313" key="2">
    <source>
        <dbReference type="Proteomes" id="UP000244754"/>
    </source>
</evidence>
<dbReference type="RefSeq" id="WP_108403605.1">
    <property type="nucleotide sequence ID" value="NZ_CP026948.1"/>
</dbReference>
<dbReference type="InterPro" id="IPR002059">
    <property type="entry name" value="CSP_DNA-bd"/>
</dbReference>
<dbReference type="InterPro" id="IPR012340">
    <property type="entry name" value="NA-bd_OB-fold"/>
</dbReference>
<dbReference type="AlphaFoldDB" id="A0A2S0WCX2"/>
<evidence type="ECO:0000313" key="1">
    <source>
        <dbReference type="EMBL" id="AWB83615.1"/>
    </source>
</evidence>
<dbReference type="SMART" id="SM00357">
    <property type="entry name" value="CSP"/>
    <property type="match status" value="1"/>
</dbReference>
<dbReference type="Gene3D" id="2.40.50.140">
    <property type="entry name" value="Nucleic acid-binding proteins"/>
    <property type="match status" value="1"/>
</dbReference>
<sequence>MPVGKVKWYDAEKGFGFASNPGDEDVFVGKNVLPDGVEELVAGQRIEFDFAAGRRGPQALRVRVLESPKRRPSHRYKPEELNKLLADMMTVLETQIQPALEAGRYPERAHGKQVAEILRAVAKELDA</sequence>
<dbReference type="PROSITE" id="PS51857">
    <property type="entry name" value="CSD_2"/>
    <property type="match status" value="1"/>
</dbReference>
<dbReference type="EMBL" id="CP026948">
    <property type="protein sequence ID" value="AWB83615.1"/>
    <property type="molecule type" value="Genomic_DNA"/>
</dbReference>
<dbReference type="GO" id="GO:0003676">
    <property type="term" value="F:nucleic acid binding"/>
    <property type="evidence" value="ECO:0007669"/>
    <property type="project" value="InterPro"/>
</dbReference>